<reference evidence="2 3" key="1">
    <citation type="submission" date="2019-07" db="EMBL/GenBank/DDBJ databases">
        <title>Serratia strains were isolated from fresh produce.</title>
        <authorList>
            <person name="Cho G.-S."/>
            <person name="Stein M."/>
            <person name="Lee W."/>
            <person name="Suh S.H."/>
            <person name="Franz C.M.A.P."/>
        </authorList>
    </citation>
    <scope>NUCLEOTIDE SEQUENCE [LARGE SCALE GENOMIC DNA]</scope>
    <source>
        <strain evidence="2 3">S17</strain>
    </source>
</reference>
<comment type="caution">
    <text evidence="2">The sequence shown here is derived from an EMBL/GenBank/DDBJ whole genome shotgun (WGS) entry which is preliminary data.</text>
</comment>
<organism evidence="2 3">
    <name type="scientific">Serratia ureilytica</name>
    <dbReference type="NCBI Taxonomy" id="300181"/>
    <lineage>
        <taxon>Bacteria</taxon>
        <taxon>Pseudomonadati</taxon>
        <taxon>Pseudomonadota</taxon>
        <taxon>Gammaproteobacteria</taxon>
        <taxon>Enterobacterales</taxon>
        <taxon>Yersiniaceae</taxon>
        <taxon>Serratia</taxon>
    </lineage>
</organism>
<keyword evidence="1" id="KW-0472">Membrane</keyword>
<evidence type="ECO:0000313" key="3">
    <source>
        <dbReference type="Proteomes" id="UP000321307"/>
    </source>
</evidence>
<dbReference type="EMBL" id="VOUP01000012">
    <property type="protein sequence ID" value="TXE27097.1"/>
    <property type="molecule type" value="Genomic_DNA"/>
</dbReference>
<feature type="transmembrane region" description="Helical" evidence="1">
    <location>
        <begin position="6"/>
        <end position="27"/>
    </location>
</feature>
<name>A0A9X9BZZ3_9GAMM</name>
<gene>
    <name evidence="2" type="ORF">FOT63_19420</name>
</gene>
<proteinExistence type="predicted"/>
<keyword evidence="1" id="KW-1133">Transmembrane helix</keyword>
<dbReference type="RefSeq" id="WP_147838763.1">
    <property type="nucleotide sequence ID" value="NZ_VOUP01000012.1"/>
</dbReference>
<evidence type="ECO:0000256" key="1">
    <source>
        <dbReference type="SAM" id="Phobius"/>
    </source>
</evidence>
<dbReference type="AlphaFoldDB" id="A0A9X9BZZ3"/>
<sequence length="165" mass="18845">MAATLLELVIPASVSIVVACGTVVWTTRSNRKLEHNKVLKQKKEELHLALYDLDEALSMYSRLFRRQSLTRLDIDDVDLKWASSLGRVNMIINIYFPSLRQGFEDSISGCTIFFNNSIQILRIILSSKDAEKLDYDMHSTEAYALHAEAREMLAHFGKNILNLKI</sequence>
<evidence type="ECO:0000313" key="2">
    <source>
        <dbReference type="EMBL" id="TXE27097.1"/>
    </source>
</evidence>
<protein>
    <submittedName>
        <fullName evidence="2">Uncharacterized protein</fullName>
    </submittedName>
</protein>
<keyword evidence="1" id="KW-0812">Transmembrane</keyword>
<dbReference type="Proteomes" id="UP000321307">
    <property type="component" value="Unassembled WGS sequence"/>
</dbReference>
<accession>A0A9X9BZZ3</accession>